<feature type="region of interest" description="Disordered" evidence="1">
    <location>
        <begin position="81"/>
        <end position="107"/>
    </location>
</feature>
<protein>
    <submittedName>
        <fullName evidence="3">Uncharacterized protein</fullName>
    </submittedName>
</protein>
<evidence type="ECO:0007829" key="5">
    <source>
        <dbReference type="PeptideAtlas" id="A0A804P5Z2"/>
    </source>
</evidence>
<dbReference type="InParanoid" id="A0A804P5Z2"/>
<dbReference type="AlphaFoldDB" id="A0A804P5Z2"/>
<reference evidence="4" key="1">
    <citation type="journal article" date="2009" name="Science">
        <title>The B73 maize genome: complexity, diversity, and dynamics.</title>
        <authorList>
            <person name="Schnable P.S."/>
            <person name="Ware D."/>
            <person name="Fulton R.S."/>
            <person name="Stein J.C."/>
            <person name="Wei F."/>
            <person name="Pasternak S."/>
            <person name="Liang C."/>
            <person name="Zhang J."/>
            <person name="Fulton L."/>
            <person name="Graves T.A."/>
            <person name="Minx P."/>
            <person name="Reily A.D."/>
            <person name="Courtney L."/>
            <person name="Kruchowski S.S."/>
            <person name="Tomlinson C."/>
            <person name="Strong C."/>
            <person name="Delehaunty K."/>
            <person name="Fronick C."/>
            <person name="Courtney B."/>
            <person name="Rock S.M."/>
            <person name="Belter E."/>
            <person name="Du F."/>
            <person name="Kim K."/>
            <person name="Abbott R.M."/>
            <person name="Cotton M."/>
            <person name="Levy A."/>
            <person name="Marchetto P."/>
            <person name="Ochoa K."/>
            <person name="Jackson S.M."/>
            <person name="Gillam B."/>
            <person name="Chen W."/>
            <person name="Yan L."/>
            <person name="Higginbotham J."/>
            <person name="Cardenas M."/>
            <person name="Waligorski J."/>
            <person name="Applebaum E."/>
            <person name="Phelps L."/>
            <person name="Falcone J."/>
            <person name="Kanchi K."/>
            <person name="Thane T."/>
            <person name="Scimone A."/>
            <person name="Thane N."/>
            <person name="Henke J."/>
            <person name="Wang T."/>
            <person name="Ruppert J."/>
            <person name="Shah N."/>
            <person name="Rotter K."/>
            <person name="Hodges J."/>
            <person name="Ingenthron E."/>
            <person name="Cordes M."/>
            <person name="Kohlberg S."/>
            <person name="Sgro J."/>
            <person name="Delgado B."/>
            <person name="Mead K."/>
            <person name="Chinwalla A."/>
            <person name="Leonard S."/>
            <person name="Crouse K."/>
            <person name="Collura K."/>
            <person name="Kudrna D."/>
            <person name="Currie J."/>
            <person name="He R."/>
            <person name="Angelova A."/>
            <person name="Rajasekar S."/>
            <person name="Mueller T."/>
            <person name="Lomeli R."/>
            <person name="Scara G."/>
            <person name="Ko A."/>
            <person name="Delaney K."/>
            <person name="Wissotski M."/>
            <person name="Lopez G."/>
            <person name="Campos D."/>
            <person name="Braidotti M."/>
            <person name="Ashley E."/>
            <person name="Golser W."/>
            <person name="Kim H."/>
            <person name="Lee S."/>
            <person name="Lin J."/>
            <person name="Dujmic Z."/>
            <person name="Kim W."/>
            <person name="Talag J."/>
            <person name="Zuccolo A."/>
            <person name="Fan C."/>
            <person name="Sebastian A."/>
            <person name="Kramer M."/>
            <person name="Spiegel L."/>
            <person name="Nascimento L."/>
            <person name="Zutavern T."/>
            <person name="Miller B."/>
            <person name="Ambroise C."/>
            <person name="Muller S."/>
            <person name="Spooner W."/>
            <person name="Narechania A."/>
            <person name="Ren L."/>
            <person name="Wei S."/>
            <person name="Kumari S."/>
            <person name="Faga B."/>
            <person name="Levy M.J."/>
            <person name="McMahan L."/>
            <person name="Van Buren P."/>
            <person name="Vaughn M.W."/>
            <person name="Ying K."/>
            <person name="Yeh C.-T."/>
            <person name="Emrich S.J."/>
            <person name="Jia Y."/>
            <person name="Kalyanaraman A."/>
            <person name="Hsia A.-P."/>
            <person name="Barbazuk W.B."/>
            <person name="Baucom R.S."/>
            <person name="Brutnell T.P."/>
            <person name="Carpita N.C."/>
            <person name="Chaparro C."/>
            <person name="Chia J.-M."/>
            <person name="Deragon J.-M."/>
            <person name="Estill J.C."/>
            <person name="Fu Y."/>
            <person name="Jeddeloh J.A."/>
            <person name="Han Y."/>
            <person name="Lee H."/>
            <person name="Li P."/>
            <person name="Lisch D.R."/>
            <person name="Liu S."/>
            <person name="Liu Z."/>
            <person name="Nagel D.H."/>
            <person name="McCann M.C."/>
            <person name="SanMiguel P."/>
            <person name="Myers A.M."/>
            <person name="Nettleton D."/>
            <person name="Nguyen J."/>
            <person name="Penning B.W."/>
            <person name="Ponnala L."/>
            <person name="Schneider K.L."/>
            <person name="Schwartz D.C."/>
            <person name="Sharma A."/>
            <person name="Soderlund C."/>
            <person name="Springer N.M."/>
            <person name="Sun Q."/>
            <person name="Wang H."/>
            <person name="Waterman M."/>
            <person name="Westerman R."/>
            <person name="Wolfgruber T.K."/>
            <person name="Yang L."/>
            <person name="Yu Y."/>
            <person name="Zhang L."/>
            <person name="Zhou S."/>
            <person name="Zhu Q."/>
            <person name="Bennetzen J.L."/>
            <person name="Dawe R.K."/>
            <person name="Jiang J."/>
            <person name="Jiang N."/>
            <person name="Presting G.G."/>
            <person name="Wessler S.R."/>
            <person name="Aluru S."/>
            <person name="Martienssen R.A."/>
            <person name="Clifton S.W."/>
            <person name="McCombie W.R."/>
            <person name="Wing R.A."/>
            <person name="Wilson R.K."/>
        </authorList>
    </citation>
    <scope>NUCLEOTIDE SEQUENCE [LARGE SCALE GENOMIC DNA]</scope>
    <source>
        <strain evidence="4">cv. B73</strain>
    </source>
</reference>
<dbReference type="Gramene" id="Zm00001eb210580_T001">
    <property type="protein sequence ID" value="Zm00001eb210580_P001"/>
    <property type="gene ID" value="Zm00001eb210580"/>
</dbReference>
<organism evidence="3 4">
    <name type="scientific">Zea mays</name>
    <name type="common">Maize</name>
    <dbReference type="NCBI Taxonomy" id="4577"/>
    <lineage>
        <taxon>Eukaryota</taxon>
        <taxon>Viridiplantae</taxon>
        <taxon>Streptophyta</taxon>
        <taxon>Embryophyta</taxon>
        <taxon>Tracheophyta</taxon>
        <taxon>Spermatophyta</taxon>
        <taxon>Magnoliopsida</taxon>
        <taxon>Liliopsida</taxon>
        <taxon>Poales</taxon>
        <taxon>Poaceae</taxon>
        <taxon>PACMAD clade</taxon>
        <taxon>Panicoideae</taxon>
        <taxon>Andropogonodae</taxon>
        <taxon>Andropogoneae</taxon>
        <taxon>Tripsacinae</taxon>
        <taxon>Zea</taxon>
    </lineage>
</organism>
<evidence type="ECO:0000256" key="1">
    <source>
        <dbReference type="SAM" id="MobiDB-lite"/>
    </source>
</evidence>
<dbReference type="InterPro" id="IPR055296">
    <property type="entry name" value="SRL2-like"/>
</dbReference>
<dbReference type="PANTHER" id="PTHR46087">
    <property type="entry name" value="PUTATIVE, EXPRESSED-RELATED"/>
    <property type="match status" value="1"/>
</dbReference>
<evidence type="ECO:0000256" key="2">
    <source>
        <dbReference type="SAM" id="SignalP"/>
    </source>
</evidence>
<reference evidence="3" key="3">
    <citation type="submission" date="2021-05" db="UniProtKB">
        <authorList>
            <consortium name="EnsemblPlants"/>
        </authorList>
    </citation>
    <scope>IDENTIFICATION</scope>
    <source>
        <strain evidence="3">cv. B73</strain>
    </source>
</reference>
<dbReference type="PANTHER" id="PTHR46087:SF4">
    <property type="entry name" value="OS07G0205900 PROTEIN"/>
    <property type="match status" value="1"/>
</dbReference>
<name>A0A804P5Z2_MAIZE</name>
<dbReference type="Proteomes" id="UP000007305">
    <property type="component" value="Chromosome 5"/>
</dbReference>
<keyword evidence="2" id="KW-0732">Signal</keyword>
<dbReference type="EnsemblPlants" id="Zm00001eb210580_T001">
    <property type="protein sequence ID" value="Zm00001eb210580_P001"/>
    <property type="gene ID" value="Zm00001eb210580"/>
</dbReference>
<sequence>MQRRRLTRAKVVALMVMASSALVNVVTVAHHPHPSAVAGAARVLAPRSFLVEQFWFMRELSHISSEFDNVVQVVLENYKPQKMQNDDQGTNDADSQLVQEDQKAEHPPSPFIITVAPSWESIVNIKGEVSLPEEDARDPKFWSRICVRNMAKLSREATTFRRILECQLLCPSLWI</sequence>
<keyword evidence="4" id="KW-1185">Reference proteome</keyword>
<feature type="signal peptide" evidence="2">
    <location>
        <begin position="1"/>
        <end position="21"/>
    </location>
</feature>
<accession>A0A804P5Z2</accession>
<keyword evidence="5" id="KW-1267">Proteomics identification</keyword>
<feature type="compositionally biased region" description="Polar residues" evidence="1">
    <location>
        <begin position="82"/>
        <end position="99"/>
    </location>
</feature>
<reference evidence="3" key="2">
    <citation type="submission" date="2019-07" db="EMBL/GenBank/DDBJ databases">
        <authorList>
            <person name="Seetharam A."/>
            <person name="Woodhouse M."/>
            <person name="Cannon E."/>
        </authorList>
    </citation>
    <scope>NUCLEOTIDE SEQUENCE [LARGE SCALE GENOMIC DNA]</scope>
    <source>
        <strain evidence="3">cv. B73</strain>
    </source>
</reference>
<evidence type="ECO:0000313" key="4">
    <source>
        <dbReference type="Proteomes" id="UP000007305"/>
    </source>
</evidence>
<evidence type="ECO:0000313" key="3">
    <source>
        <dbReference type="EnsemblPlants" id="Zm00001eb210580_P001"/>
    </source>
</evidence>
<proteinExistence type="evidence at protein level"/>
<feature type="chain" id="PRO_5032939461" evidence="2">
    <location>
        <begin position="22"/>
        <end position="175"/>
    </location>
</feature>